<evidence type="ECO:0000256" key="2">
    <source>
        <dbReference type="ARBA" id="ARBA00022448"/>
    </source>
</evidence>
<dbReference type="InterPro" id="IPR038404">
    <property type="entry name" value="TRAP_DctP_sf"/>
</dbReference>
<evidence type="ECO:0000256" key="1">
    <source>
        <dbReference type="ARBA" id="ARBA00009023"/>
    </source>
</evidence>
<accession>A0A645BBC8</accession>
<dbReference type="InterPro" id="IPR018389">
    <property type="entry name" value="DctP_fam"/>
</dbReference>
<dbReference type="PANTHER" id="PTHR33376:SF7">
    <property type="entry name" value="C4-DICARBOXYLATE-BINDING PROTEIN DCTB"/>
    <property type="match status" value="1"/>
</dbReference>
<comment type="caution">
    <text evidence="4">The sequence shown here is derived from an EMBL/GenBank/DDBJ whole genome shotgun (WGS) entry which is preliminary data.</text>
</comment>
<dbReference type="Gene3D" id="3.40.190.170">
    <property type="entry name" value="Bacterial extracellular solute-binding protein, family 7"/>
    <property type="match status" value="1"/>
</dbReference>
<dbReference type="AlphaFoldDB" id="A0A645BBC8"/>
<dbReference type="Pfam" id="PF03480">
    <property type="entry name" value="DctP"/>
    <property type="match status" value="1"/>
</dbReference>
<dbReference type="EMBL" id="VSSQ01019042">
    <property type="protein sequence ID" value="MPM62779.1"/>
    <property type="molecule type" value="Genomic_DNA"/>
</dbReference>
<gene>
    <name evidence="4" type="primary">siaP_8</name>
    <name evidence="4" type="ORF">SDC9_109657</name>
</gene>
<protein>
    <submittedName>
        <fullName evidence="4">Sialic acid-binding periplasmic protein SiaP</fullName>
    </submittedName>
</protein>
<dbReference type="GO" id="GO:0055085">
    <property type="term" value="P:transmembrane transport"/>
    <property type="evidence" value="ECO:0007669"/>
    <property type="project" value="InterPro"/>
</dbReference>
<keyword evidence="2" id="KW-0813">Transport</keyword>
<keyword evidence="3" id="KW-0732">Signal</keyword>
<reference evidence="4" key="1">
    <citation type="submission" date="2019-08" db="EMBL/GenBank/DDBJ databases">
        <authorList>
            <person name="Kucharzyk K."/>
            <person name="Murdoch R.W."/>
            <person name="Higgins S."/>
            <person name="Loffler F."/>
        </authorList>
    </citation>
    <scope>NUCLEOTIDE SEQUENCE</scope>
</reference>
<organism evidence="4">
    <name type="scientific">bioreactor metagenome</name>
    <dbReference type="NCBI Taxonomy" id="1076179"/>
    <lineage>
        <taxon>unclassified sequences</taxon>
        <taxon>metagenomes</taxon>
        <taxon>ecological metagenomes</taxon>
    </lineage>
</organism>
<sequence length="345" mass="38715">MLHRGFFKFLASPFALAVLVLLLCGARSAQAAPLVLKFAGQNPPDHFATVSMRDIAKEVEKNTNGRIQIKVFPANQLGDYSLVYEELIRGTIEMAAISFPSQFDSRMDLIYVHGYTGSYAQVAKVYDPNGWFFKKMDEFNKALGVKLLGMYLEGMVGMGTVKEMRDPLNPKVDHGVLLRIPNMDVFKTALEGSKYRTISIPFADVYQSMQTGVCDGDTGYSIVAAYTALGDVIKHWYNLNKNTECLGIMISAKVWDKLSNDDKKVLQAAVNKQTALSIKNAEANDKKFLELMRKKGIKVHTYTTEQLRPLMDAFAATWGQLDQSKGKELMDEFRKEMKRISDSTK</sequence>
<proteinExistence type="inferred from homology"/>
<name>A0A645BBC8_9ZZZZ</name>
<evidence type="ECO:0000256" key="3">
    <source>
        <dbReference type="ARBA" id="ARBA00022729"/>
    </source>
</evidence>
<dbReference type="NCBIfam" id="NF037995">
    <property type="entry name" value="TRAP_S1"/>
    <property type="match status" value="1"/>
</dbReference>
<evidence type="ECO:0000313" key="4">
    <source>
        <dbReference type="EMBL" id="MPM62779.1"/>
    </source>
</evidence>
<dbReference type="PANTHER" id="PTHR33376">
    <property type="match status" value="1"/>
</dbReference>
<comment type="similarity">
    <text evidence="1">Belongs to the bacterial solute-binding protein 7 family.</text>
</comment>